<organism evidence="2 3">
    <name type="scientific">Nicrophorus vespilloides</name>
    <name type="common">Boreal carrion beetle</name>
    <dbReference type="NCBI Taxonomy" id="110193"/>
    <lineage>
        <taxon>Eukaryota</taxon>
        <taxon>Metazoa</taxon>
        <taxon>Ecdysozoa</taxon>
        <taxon>Arthropoda</taxon>
        <taxon>Hexapoda</taxon>
        <taxon>Insecta</taxon>
        <taxon>Pterygota</taxon>
        <taxon>Neoptera</taxon>
        <taxon>Endopterygota</taxon>
        <taxon>Coleoptera</taxon>
        <taxon>Polyphaga</taxon>
        <taxon>Staphyliniformia</taxon>
        <taxon>Silphidae</taxon>
        <taxon>Nicrophorinae</taxon>
        <taxon>Nicrophorus</taxon>
    </lineage>
</organism>
<name>A0ABM1NB64_NICVS</name>
<dbReference type="Proteomes" id="UP000695000">
    <property type="component" value="Unplaced"/>
</dbReference>
<accession>A0ABM1NB64</accession>
<keyword evidence="2" id="KW-1185">Reference proteome</keyword>
<reference evidence="3" key="1">
    <citation type="submission" date="2025-08" db="UniProtKB">
        <authorList>
            <consortium name="RefSeq"/>
        </authorList>
    </citation>
    <scope>IDENTIFICATION</scope>
    <source>
        <tissue evidence="3">Whole Larva</tissue>
    </source>
</reference>
<feature type="region of interest" description="Disordered" evidence="1">
    <location>
        <begin position="466"/>
        <end position="527"/>
    </location>
</feature>
<feature type="compositionally biased region" description="Basic and acidic residues" evidence="1">
    <location>
        <begin position="601"/>
        <end position="615"/>
    </location>
</feature>
<evidence type="ECO:0000256" key="1">
    <source>
        <dbReference type="SAM" id="MobiDB-lite"/>
    </source>
</evidence>
<dbReference type="RefSeq" id="XP_017784064.1">
    <property type="nucleotide sequence ID" value="XM_017928575.1"/>
</dbReference>
<feature type="region of interest" description="Disordered" evidence="1">
    <location>
        <begin position="542"/>
        <end position="618"/>
    </location>
</feature>
<dbReference type="GeneID" id="108567865"/>
<feature type="compositionally biased region" description="Polar residues" evidence="1">
    <location>
        <begin position="562"/>
        <end position="575"/>
    </location>
</feature>
<proteinExistence type="predicted"/>
<evidence type="ECO:0000313" key="2">
    <source>
        <dbReference type="Proteomes" id="UP000695000"/>
    </source>
</evidence>
<feature type="compositionally biased region" description="Basic residues" evidence="1">
    <location>
        <begin position="469"/>
        <end position="482"/>
    </location>
</feature>
<sequence>MDISFPKYFEECSKTFQDNDSGYMSHHQESNNSDWQGIPVPAPATTVSESLYLNEDALLEKPESVTKTEETKAVYDEYSNQSYFHTIVDASVSTVKTSFSGMEDTDASFESETSPILTEQQPIVYVVEETLGNQDNFANWFQTNKETNNFTSKQESNTLLIEFKSPAKQLLENEHKISTPTKICDINNQNDFKKFKTPTKPVDKKYKTPTKRNAENDFNAINLTENVVKTISPKKKRKRSVTPQKKIELPKNIERSPDLFSEDEFISPVKTPKFQNTTVAEKYVFTNDKKLVKKIAGSLSGVLPPPSLTTNHLSIDEILNKIKENDSYFWSDASCENKSETLLVNSGLDVSQEQKWPDILQVRYHGLHYNCSKVSEELESLCMKYSQRYVGSETQSSCTVFDNTMSSPFKRKANRLRWTAKSPGRRLSHLARRRITFSSANLQAGSSSSHSRQVMIDAKRFELLSRPKSSPKKLMKSPKKSIKTPSSSVKKKMSLRFTVLPHDDNVAGPSSSSLRASATKRALFQSPEKPAKLTKIVIPSTSNSALSPWKKRNTPKRALFNSPKNSPSKIGTSIEGTKRKRMDNDEPPCKFPRSQPMMDSTDVKPKKNERTKGDSRLSLPPVELSAHHKKKLQWAVYEALRGQNITVTHPQFKQFASVLARVTRRLLPNLTTGQKTEIGTSERMLRIAKQHVFSVTKCKTVEDIILTYEANRLKTIKPSGYVAKEEPEKKIDVSVARGSRDVFQDKANIINSYEKVAPPQPPARPMSTIENRVERVRKIINFDDDSAMSFR</sequence>
<protein>
    <submittedName>
        <fullName evidence="3">Uncharacterized protein LOC108567865</fullName>
    </submittedName>
</protein>
<evidence type="ECO:0000313" key="3">
    <source>
        <dbReference type="RefSeq" id="XP_017784064.1"/>
    </source>
</evidence>
<gene>
    <name evidence="3" type="primary">LOC108567865</name>
</gene>